<organism evidence="2">
    <name type="scientific">Cacopsylla melanoneura</name>
    <dbReference type="NCBI Taxonomy" id="428564"/>
    <lineage>
        <taxon>Eukaryota</taxon>
        <taxon>Metazoa</taxon>
        <taxon>Ecdysozoa</taxon>
        <taxon>Arthropoda</taxon>
        <taxon>Hexapoda</taxon>
        <taxon>Insecta</taxon>
        <taxon>Pterygota</taxon>
        <taxon>Neoptera</taxon>
        <taxon>Paraneoptera</taxon>
        <taxon>Hemiptera</taxon>
        <taxon>Sternorrhyncha</taxon>
        <taxon>Psylloidea</taxon>
        <taxon>Psyllidae</taxon>
        <taxon>Psyllinae</taxon>
        <taxon>Cacopsylla</taxon>
    </lineage>
</organism>
<dbReference type="Pfam" id="PF16064">
    <property type="entry name" value="DUF4806"/>
    <property type="match status" value="1"/>
</dbReference>
<evidence type="ECO:0000313" key="2">
    <source>
        <dbReference type="EMBL" id="CAG6675042.1"/>
    </source>
</evidence>
<dbReference type="AlphaFoldDB" id="A0A8D8SZ58"/>
<reference evidence="2" key="1">
    <citation type="submission" date="2021-05" db="EMBL/GenBank/DDBJ databases">
        <authorList>
            <person name="Alioto T."/>
            <person name="Alioto T."/>
            <person name="Gomez Garrido J."/>
        </authorList>
    </citation>
    <scope>NUCLEOTIDE SEQUENCE</scope>
</reference>
<dbReference type="EMBL" id="HBUF01235459">
    <property type="protein sequence ID" value="CAG6675042.1"/>
    <property type="molecule type" value="Transcribed_RNA"/>
</dbReference>
<name>A0A8D8SZ58_9HEMI</name>
<feature type="domain" description="DUF4806" evidence="1">
    <location>
        <begin position="34"/>
        <end position="112"/>
    </location>
</feature>
<dbReference type="InterPro" id="IPR032071">
    <property type="entry name" value="DUF4806"/>
</dbReference>
<sequence length="149" mass="17326">MKAILEVQQLQQEIQLFQPSDDDQRARNLLLHGKFPTTTLEQLKEVDDKLKDDSEFYEALSTQLRKFKTKEMNTTCIAALRHLIHVDVASQMSWAGSVNKYAFTDYPHIIEIIRGICVGFNDANEKDVRRVMTNWFKNSARRMPTYSVT</sequence>
<proteinExistence type="predicted"/>
<accession>A0A8D8SZ58</accession>
<protein>
    <recommendedName>
        <fullName evidence="1">DUF4806 domain-containing protein</fullName>
    </recommendedName>
</protein>
<evidence type="ECO:0000259" key="1">
    <source>
        <dbReference type="Pfam" id="PF16064"/>
    </source>
</evidence>